<evidence type="ECO:0000256" key="2">
    <source>
        <dbReference type="ARBA" id="ARBA00022448"/>
    </source>
</evidence>
<dbReference type="SUPFAM" id="SSF160240">
    <property type="entry name" value="Cation efflux protein cytoplasmic domain-like"/>
    <property type="match status" value="1"/>
</dbReference>
<accession>A0A2T7A7B6</accession>
<feature type="transmembrane region" description="Helical" evidence="7">
    <location>
        <begin position="129"/>
        <end position="152"/>
    </location>
</feature>
<dbReference type="GO" id="GO:0016020">
    <property type="term" value="C:membrane"/>
    <property type="evidence" value="ECO:0007669"/>
    <property type="project" value="UniProtKB-SubCell"/>
</dbReference>
<evidence type="ECO:0000256" key="1">
    <source>
        <dbReference type="ARBA" id="ARBA00004141"/>
    </source>
</evidence>
<sequence>MASTTSVVVELYPLPTATPSSPTDPENLATVSDPFSLSSGLKTSEEIHNLTARHRSTRWKYSRAEQTLGESSTTGANNGGNDKRKQKVDVKGIHEFYQSQNQSIQQLLKPVEEHRREAKDEKGDTRVRYLIAVRGSFAANIILAVLQIYGALSSGSLSLFATMADSIFDPCSNLLLILSYRAVNKVDPNRFPSGKARLENAGNIVFCFLMCAVSLILIVLSIQELATHKAADELNKFHLPSIIAVAVAFATKLALFLYCWGLRNIYSQVRILWEDHRNDLLINGFGILTSVGGSKLAWWLDPAGAIILSLLILGLWSRVAYREFLLLVGVTAHRSVLRLITYISMTHSPLITQIDTVRAYHSGPRIIVEVDVVMSATTALQVTHDVAEELQVKLESLPDVERAYVHVDYETSHKPEHFLKKEL</sequence>
<dbReference type="InterPro" id="IPR058533">
    <property type="entry name" value="Cation_efflux_TM"/>
</dbReference>
<feature type="transmembrane region" description="Helical" evidence="7">
    <location>
        <begin position="280"/>
        <end position="300"/>
    </location>
</feature>
<evidence type="ECO:0000313" key="9">
    <source>
        <dbReference type="EMBL" id="PUU83637.1"/>
    </source>
</evidence>
<evidence type="ECO:0000256" key="7">
    <source>
        <dbReference type="SAM" id="Phobius"/>
    </source>
</evidence>
<dbReference type="GO" id="GO:0008324">
    <property type="term" value="F:monoatomic cation transmembrane transporter activity"/>
    <property type="evidence" value="ECO:0007669"/>
    <property type="project" value="InterPro"/>
</dbReference>
<dbReference type="FunFam" id="1.20.1510.10:FF:000005">
    <property type="entry name" value="Putative Cation diffusion facilitator 1"/>
    <property type="match status" value="1"/>
</dbReference>
<dbReference type="GO" id="GO:0030003">
    <property type="term" value="P:intracellular monoatomic cation homeostasis"/>
    <property type="evidence" value="ECO:0007669"/>
    <property type="project" value="UniProtKB-ARBA"/>
</dbReference>
<comment type="subcellular location">
    <subcellularLocation>
        <location evidence="1">Membrane</location>
        <topology evidence="1">Multi-pass membrane protein</topology>
    </subcellularLocation>
</comment>
<keyword evidence="2" id="KW-0813">Transport</keyword>
<protein>
    <recommendedName>
        <fullName evidence="8">Cation efflux protein transmembrane domain-containing protein</fullName>
    </recommendedName>
</protein>
<dbReference type="Gene3D" id="1.20.1510.10">
    <property type="entry name" value="Cation efflux protein transmembrane domain"/>
    <property type="match status" value="1"/>
</dbReference>
<name>A0A2T7A7B6_TUBBO</name>
<evidence type="ECO:0000256" key="6">
    <source>
        <dbReference type="SAM" id="MobiDB-lite"/>
    </source>
</evidence>
<organism evidence="9 10">
    <name type="scientific">Tuber borchii</name>
    <name type="common">White truffle</name>
    <dbReference type="NCBI Taxonomy" id="42251"/>
    <lineage>
        <taxon>Eukaryota</taxon>
        <taxon>Fungi</taxon>
        <taxon>Dikarya</taxon>
        <taxon>Ascomycota</taxon>
        <taxon>Pezizomycotina</taxon>
        <taxon>Pezizomycetes</taxon>
        <taxon>Pezizales</taxon>
        <taxon>Tuberaceae</taxon>
        <taxon>Tuber</taxon>
    </lineage>
</organism>
<dbReference type="EMBL" id="NESQ01000008">
    <property type="protein sequence ID" value="PUU83637.1"/>
    <property type="molecule type" value="Genomic_DNA"/>
</dbReference>
<dbReference type="OrthoDB" id="78296at2759"/>
<feature type="transmembrane region" description="Helical" evidence="7">
    <location>
        <begin position="242"/>
        <end position="260"/>
    </location>
</feature>
<dbReference type="InterPro" id="IPR027469">
    <property type="entry name" value="Cation_efflux_TMD_sf"/>
</dbReference>
<feature type="domain" description="Cation efflux protein transmembrane" evidence="8">
    <location>
        <begin position="136"/>
        <end position="327"/>
    </location>
</feature>
<dbReference type="InterPro" id="IPR002524">
    <property type="entry name" value="Cation_efflux"/>
</dbReference>
<dbReference type="FunFam" id="3.30.70.1350:FF:000003">
    <property type="entry name" value="Cation diffusion facilitator 1"/>
    <property type="match status" value="1"/>
</dbReference>
<keyword evidence="5 7" id="KW-0472">Membrane</keyword>
<dbReference type="GO" id="GO:0098771">
    <property type="term" value="P:inorganic ion homeostasis"/>
    <property type="evidence" value="ECO:0007669"/>
    <property type="project" value="UniProtKB-ARBA"/>
</dbReference>
<feature type="compositionally biased region" description="Polar residues" evidence="6">
    <location>
        <begin position="64"/>
        <end position="80"/>
    </location>
</feature>
<keyword evidence="10" id="KW-1185">Reference proteome</keyword>
<dbReference type="PANTHER" id="PTHR43840:SF12">
    <property type="entry name" value="CATION DIFFUSION FACILITATOR 1 (AFU_ORTHOLOGUE AFUA_1G14440)"/>
    <property type="match status" value="1"/>
</dbReference>
<evidence type="ECO:0000313" key="10">
    <source>
        <dbReference type="Proteomes" id="UP000244722"/>
    </source>
</evidence>
<evidence type="ECO:0000256" key="3">
    <source>
        <dbReference type="ARBA" id="ARBA00022692"/>
    </source>
</evidence>
<proteinExistence type="predicted"/>
<gene>
    <name evidence="9" type="ORF">B9Z19DRAFT_962718</name>
</gene>
<reference evidence="9 10" key="1">
    <citation type="submission" date="2017-04" db="EMBL/GenBank/DDBJ databases">
        <title>Draft genome sequence of Tuber borchii Vittad., a whitish edible truffle.</title>
        <authorList>
            <consortium name="DOE Joint Genome Institute"/>
            <person name="Murat C."/>
            <person name="Kuo A."/>
            <person name="Barry K.W."/>
            <person name="Clum A."/>
            <person name="Dockter R.B."/>
            <person name="Fauchery L."/>
            <person name="Iotti M."/>
            <person name="Kohler A."/>
            <person name="Labutti K."/>
            <person name="Lindquist E.A."/>
            <person name="Lipzen A."/>
            <person name="Ohm R.A."/>
            <person name="Wang M."/>
            <person name="Grigoriev I.V."/>
            <person name="Zambonelli A."/>
            <person name="Martin F.M."/>
        </authorList>
    </citation>
    <scope>NUCLEOTIDE SEQUENCE [LARGE SCALE GENOMIC DNA]</scope>
    <source>
        <strain evidence="9 10">Tbo3840</strain>
    </source>
</reference>
<dbReference type="InterPro" id="IPR036837">
    <property type="entry name" value="Cation_efflux_CTD_sf"/>
</dbReference>
<comment type="caution">
    <text evidence="9">The sequence shown here is derived from an EMBL/GenBank/DDBJ whole genome shotgun (WGS) entry which is preliminary data.</text>
</comment>
<dbReference type="AlphaFoldDB" id="A0A2T7A7B6"/>
<keyword evidence="3 7" id="KW-0812">Transmembrane</keyword>
<dbReference type="Proteomes" id="UP000244722">
    <property type="component" value="Unassembled WGS sequence"/>
</dbReference>
<dbReference type="Gene3D" id="3.30.70.1350">
    <property type="entry name" value="Cation efflux protein, cytoplasmic domain"/>
    <property type="match status" value="1"/>
</dbReference>
<dbReference type="SUPFAM" id="SSF161111">
    <property type="entry name" value="Cation efflux protein transmembrane domain-like"/>
    <property type="match status" value="1"/>
</dbReference>
<feature type="transmembrane region" description="Helical" evidence="7">
    <location>
        <begin position="158"/>
        <end position="180"/>
    </location>
</feature>
<dbReference type="InterPro" id="IPR050291">
    <property type="entry name" value="CDF_Transporter"/>
</dbReference>
<feature type="transmembrane region" description="Helical" evidence="7">
    <location>
        <begin position="201"/>
        <end position="222"/>
    </location>
</feature>
<evidence type="ECO:0000256" key="5">
    <source>
        <dbReference type="ARBA" id="ARBA00023136"/>
    </source>
</evidence>
<feature type="transmembrane region" description="Helical" evidence="7">
    <location>
        <begin position="306"/>
        <end position="330"/>
    </location>
</feature>
<evidence type="ECO:0000259" key="8">
    <source>
        <dbReference type="Pfam" id="PF01545"/>
    </source>
</evidence>
<dbReference type="STRING" id="42251.A0A2T7A7B6"/>
<keyword evidence="4 7" id="KW-1133">Transmembrane helix</keyword>
<feature type="region of interest" description="Disordered" evidence="6">
    <location>
        <begin position="58"/>
        <end position="87"/>
    </location>
</feature>
<dbReference type="Pfam" id="PF01545">
    <property type="entry name" value="Cation_efflux"/>
    <property type="match status" value="1"/>
</dbReference>
<dbReference type="NCBIfam" id="TIGR01297">
    <property type="entry name" value="CDF"/>
    <property type="match status" value="1"/>
</dbReference>
<dbReference type="PANTHER" id="PTHR43840">
    <property type="entry name" value="MITOCHONDRIAL METAL TRANSPORTER 1-RELATED"/>
    <property type="match status" value="1"/>
</dbReference>
<evidence type="ECO:0000256" key="4">
    <source>
        <dbReference type="ARBA" id="ARBA00022989"/>
    </source>
</evidence>